<dbReference type="EMBL" id="LANX01000001">
    <property type="protein sequence ID" value="KJV68680.1"/>
    <property type="molecule type" value="Genomic_DNA"/>
</dbReference>
<sequence>MSYILLYRYVIGVVIKYIFMKMLFFIKSIAKLIDDLLFM</sequence>
<accession>A0A0F3NKX6</accession>
<protein>
    <submittedName>
        <fullName evidence="2">Putative membrane protein</fullName>
    </submittedName>
</protein>
<feature type="transmembrane region" description="Helical" evidence="1">
    <location>
        <begin position="6"/>
        <end position="26"/>
    </location>
</feature>
<keyword evidence="1" id="KW-0472">Membrane</keyword>
<proteinExistence type="predicted"/>
<dbReference type="STRING" id="1359163.NLO413_0041"/>
<keyword evidence="3" id="KW-1185">Reference proteome</keyword>
<dbReference type="AlphaFoldDB" id="A0A0F3NKX6"/>
<dbReference type="Proteomes" id="UP000033562">
    <property type="component" value="Unassembled WGS sequence"/>
</dbReference>
<reference evidence="2 3" key="1">
    <citation type="submission" date="2015-02" db="EMBL/GenBank/DDBJ databases">
        <title>Genome Sequencing of Rickettsiales.</title>
        <authorList>
            <person name="Daugherty S.C."/>
            <person name="Su Q."/>
            <person name="Abolude K."/>
            <person name="Beier-Sexton M."/>
            <person name="Carlyon J.A."/>
            <person name="Carter R."/>
            <person name="Day N.P."/>
            <person name="Dumler S.J."/>
            <person name="Dyachenko V."/>
            <person name="Godinez A."/>
            <person name="Kurtti T.J."/>
            <person name="Lichay M."/>
            <person name="Mullins K.E."/>
            <person name="Ott S."/>
            <person name="Pappas-Brown V."/>
            <person name="Paris D.H."/>
            <person name="Patel P."/>
            <person name="Richards A.L."/>
            <person name="Sadzewicz L."/>
            <person name="Sears K."/>
            <person name="Seidman D."/>
            <person name="Sengamalay N."/>
            <person name="Stenos J."/>
            <person name="Tallon L.J."/>
            <person name="Vincent G."/>
            <person name="Fraser C.M."/>
            <person name="Munderloh U."/>
            <person name="Dunning-Hotopp J.C."/>
        </authorList>
    </citation>
    <scope>NUCLEOTIDE SEQUENCE [LARGE SCALE GENOMIC DNA]</scope>
    <source>
        <strain evidence="2 3">RAC413</strain>
    </source>
</reference>
<organism evidence="2 3">
    <name type="scientific">Candidatus Neoehrlichia procyonis str. RAC413</name>
    <dbReference type="NCBI Taxonomy" id="1359163"/>
    <lineage>
        <taxon>Bacteria</taxon>
        <taxon>Pseudomonadati</taxon>
        <taxon>Pseudomonadota</taxon>
        <taxon>Alphaproteobacteria</taxon>
        <taxon>Rickettsiales</taxon>
        <taxon>Anaplasmataceae</taxon>
        <taxon>Candidatus Neoehrlichia</taxon>
    </lineage>
</organism>
<evidence type="ECO:0000313" key="3">
    <source>
        <dbReference type="Proteomes" id="UP000033562"/>
    </source>
</evidence>
<evidence type="ECO:0000313" key="2">
    <source>
        <dbReference type="EMBL" id="KJV68680.1"/>
    </source>
</evidence>
<keyword evidence="1" id="KW-1133">Transmembrane helix</keyword>
<evidence type="ECO:0000256" key="1">
    <source>
        <dbReference type="SAM" id="Phobius"/>
    </source>
</evidence>
<gene>
    <name evidence="2" type="ORF">NLO413_0041</name>
</gene>
<keyword evidence="1" id="KW-0812">Transmembrane</keyword>
<name>A0A0F3NKX6_9RICK</name>
<comment type="caution">
    <text evidence="2">The sequence shown here is derived from an EMBL/GenBank/DDBJ whole genome shotgun (WGS) entry which is preliminary data.</text>
</comment>